<dbReference type="InterPro" id="IPR025157">
    <property type="entry name" value="Hemagglutinin_rpt"/>
</dbReference>
<reference evidence="2 3" key="1">
    <citation type="submission" date="2018-11" db="EMBL/GenBank/DDBJ databases">
        <title>Genome sequences of Brenneria nigrifluens and Brenneria rubrifaciens.</title>
        <authorList>
            <person name="Poret-Peterson A.T."/>
            <person name="McClean A.E."/>
            <person name="Kluepfel D.A."/>
        </authorList>
    </citation>
    <scope>NUCLEOTIDE SEQUENCE [LARGE SCALE GENOMIC DNA]</scope>
    <source>
        <strain evidence="2 3">6D370</strain>
    </source>
</reference>
<evidence type="ECO:0008006" key="4">
    <source>
        <dbReference type="Google" id="ProtNLM"/>
    </source>
</evidence>
<dbReference type="Proteomes" id="UP000299580">
    <property type="component" value="Chromosome"/>
</dbReference>
<evidence type="ECO:0000313" key="3">
    <source>
        <dbReference type="Proteomes" id="UP000299580"/>
    </source>
</evidence>
<gene>
    <name evidence="2" type="ORF">EH207_17280</name>
</gene>
<dbReference type="Pfam" id="PF13332">
    <property type="entry name" value="Fil_haemagg_2"/>
    <property type="match status" value="1"/>
</dbReference>
<keyword evidence="1" id="KW-0800">Toxin</keyword>
<dbReference type="GO" id="GO:0090729">
    <property type="term" value="F:toxin activity"/>
    <property type="evidence" value="ECO:0007669"/>
    <property type="project" value="UniProtKB-KW"/>
</dbReference>
<evidence type="ECO:0000313" key="2">
    <source>
        <dbReference type="EMBL" id="QCR10097.1"/>
    </source>
</evidence>
<proteinExistence type="predicted"/>
<dbReference type="KEGG" id="brb:EH207_17280"/>
<evidence type="ECO:0000256" key="1">
    <source>
        <dbReference type="ARBA" id="ARBA00022656"/>
    </source>
</evidence>
<protein>
    <recommendedName>
        <fullName evidence="4">Filamentous hemagglutinin</fullName>
    </recommendedName>
</protein>
<keyword evidence="3" id="KW-1185">Reference proteome</keyword>
<accession>A0A4P8QSE2</accession>
<dbReference type="GO" id="GO:0003824">
    <property type="term" value="F:catalytic activity"/>
    <property type="evidence" value="ECO:0007669"/>
    <property type="project" value="UniProtKB-ARBA"/>
</dbReference>
<organism evidence="2 3">
    <name type="scientific">Brenneria rubrifaciens</name>
    <dbReference type="NCBI Taxonomy" id="55213"/>
    <lineage>
        <taxon>Bacteria</taxon>
        <taxon>Pseudomonadati</taxon>
        <taxon>Pseudomonadota</taxon>
        <taxon>Gammaproteobacteria</taxon>
        <taxon>Enterobacterales</taxon>
        <taxon>Pectobacteriaceae</taxon>
        <taxon>Brenneria</taxon>
    </lineage>
</organism>
<dbReference type="EMBL" id="CP034035">
    <property type="protein sequence ID" value="QCR10097.1"/>
    <property type="molecule type" value="Genomic_DNA"/>
</dbReference>
<name>A0A4P8QSE2_9GAMM</name>
<dbReference type="AlphaFoldDB" id="A0A4P8QSE2"/>
<sequence>MLQLDADTITNQTGAIQGADVSLNARTDINNIGGIIQGNDRLLASAGRDINATTTLRSVESAADQNRFARTTIDSVSGIYVQVSGETVKADVGRNLTMTSEQDSDRYDAKQQNAGAGGSFTFGSMSGSASVNLSRDKMHSNYDSVVEQTGIFAGKGGFDVTVGEHTRLDGAVMGSTAAPDKNRLDTGTLGVGVDIPQAKDFTPSHGMIYLRYSPAGWQDDLDSPPQPLMP</sequence>
<dbReference type="OrthoDB" id="2664633at2"/>